<organism evidence="2 3">
    <name type="scientific">Kazachstania africana (strain ATCC 22294 / BCRC 22015 / CBS 2517 / CECT 1963 / NBRC 1671 / NRRL Y-8276)</name>
    <name type="common">Yeast</name>
    <name type="synonym">Kluyveromyces africanus</name>
    <dbReference type="NCBI Taxonomy" id="1071382"/>
    <lineage>
        <taxon>Eukaryota</taxon>
        <taxon>Fungi</taxon>
        <taxon>Dikarya</taxon>
        <taxon>Ascomycota</taxon>
        <taxon>Saccharomycotina</taxon>
        <taxon>Saccharomycetes</taxon>
        <taxon>Saccharomycetales</taxon>
        <taxon>Saccharomycetaceae</taxon>
        <taxon>Kazachstania</taxon>
    </lineage>
</organism>
<dbReference type="InterPro" id="IPR048519">
    <property type="entry name" value="Gfd2/YDR514C-like_C"/>
</dbReference>
<reference evidence="2 3" key="1">
    <citation type="journal article" date="2011" name="Proc. Natl. Acad. Sci. U.S.A.">
        <title>Evolutionary erosion of yeast sex chromosomes by mating-type switching accidents.</title>
        <authorList>
            <person name="Gordon J.L."/>
            <person name="Armisen D."/>
            <person name="Proux-Wera E."/>
            <person name="Oheigeartaigh S.S."/>
            <person name="Byrne K.P."/>
            <person name="Wolfe K.H."/>
        </authorList>
    </citation>
    <scope>NUCLEOTIDE SEQUENCE [LARGE SCALE GENOMIC DNA]</scope>
    <source>
        <strain evidence="3">ATCC 22294 / BCRC 22015 / CBS 2517 / CECT 1963 / NBRC 1671 / NRRL Y-8276</strain>
    </source>
</reference>
<dbReference type="GeneID" id="13882388"/>
<proteinExistence type="predicted"/>
<dbReference type="AlphaFoldDB" id="H2AUL4"/>
<accession>H2AUL4</accession>
<feature type="domain" description="Gfd2/YDR514C-like C-terminal" evidence="1">
    <location>
        <begin position="191"/>
        <end position="379"/>
    </location>
</feature>
<dbReference type="eggNOG" id="ENOG502QTQR">
    <property type="taxonomic scope" value="Eukaryota"/>
</dbReference>
<dbReference type="Proteomes" id="UP000005220">
    <property type="component" value="Chromosome 4"/>
</dbReference>
<dbReference type="OrthoDB" id="5953249at2759"/>
<dbReference type="PANTHER" id="PTHR28083:SF1">
    <property type="entry name" value="GOOD FOR FULL DBP5 ACTIVITY PROTEIN 2"/>
    <property type="match status" value="1"/>
</dbReference>
<dbReference type="InterPro" id="IPR040151">
    <property type="entry name" value="Gfd2/YDR514C-like"/>
</dbReference>
<protein>
    <recommendedName>
        <fullName evidence="1">Gfd2/YDR514C-like C-terminal domain-containing protein</fullName>
    </recommendedName>
</protein>
<sequence>MNKTDKLLVNMVRNSLNSKHIIRHTNVNNNIRSNLFHIRNLPENLRHGIQLYKFAVRKVDNKLASTNESWLTDYRHYRELNEMEFHGSGKLTNYIDTYLERTKESYVRQNEDSTVELNEKLKVLTNKYPSFDFSQIKKKRSHERTGDEVQFYSDYKTITDNHVPIIRTLPGTRNFDYLARAIRLISSNQTILFSFDIEAFERDNNVVTEIGISIYDPRENQVNFTGVNVLKNYHLIVSESLSLRNRRWVCDLKDCYLLNESFVMNLNQCIEFVQSLINYYMIPGENDTWKRALVGHNIDGDIKWLRDLGVKMPQTELGTELSQDTKDVMIMDTMKLYKYCYGDKGSSLGKLLRLFQIPHAFLHNAGNDAYYTLNLLLYMTNINFRQQFGLDNFKSINEKIIYNLNRKNEPKILPMSYSIVNRNTNNSKKDLIPQTEFGGSKWFPNATSAFESTQHQES</sequence>
<evidence type="ECO:0000259" key="1">
    <source>
        <dbReference type="Pfam" id="PF21762"/>
    </source>
</evidence>
<dbReference type="GO" id="GO:0003676">
    <property type="term" value="F:nucleic acid binding"/>
    <property type="evidence" value="ECO:0007669"/>
    <property type="project" value="InterPro"/>
</dbReference>
<keyword evidence="3" id="KW-1185">Reference proteome</keyword>
<name>H2AUL4_KAZAF</name>
<dbReference type="KEGG" id="kaf:KAFR_0D04160"/>
<dbReference type="InterPro" id="IPR012337">
    <property type="entry name" value="RNaseH-like_sf"/>
</dbReference>
<dbReference type="RefSeq" id="XP_003957199.1">
    <property type="nucleotide sequence ID" value="XM_003957150.1"/>
</dbReference>
<evidence type="ECO:0000313" key="2">
    <source>
        <dbReference type="EMBL" id="CCF58064.1"/>
    </source>
</evidence>
<dbReference type="EMBL" id="HE650824">
    <property type="protein sequence ID" value="CCF58064.1"/>
    <property type="molecule type" value="Genomic_DNA"/>
</dbReference>
<dbReference type="FunCoup" id="H2AUL4">
    <property type="interactions" value="59"/>
</dbReference>
<dbReference type="InterPro" id="IPR036397">
    <property type="entry name" value="RNaseH_sf"/>
</dbReference>
<evidence type="ECO:0000313" key="3">
    <source>
        <dbReference type="Proteomes" id="UP000005220"/>
    </source>
</evidence>
<dbReference type="InParanoid" id="H2AUL4"/>
<gene>
    <name evidence="2" type="primary">KAFR0D04160</name>
    <name evidence="2" type="ORF">KAFR_0D04160</name>
</gene>
<dbReference type="Gene3D" id="3.30.420.10">
    <property type="entry name" value="Ribonuclease H-like superfamily/Ribonuclease H"/>
    <property type="match status" value="1"/>
</dbReference>
<dbReference type="SUPFAM" id="SSF53098">
    <property type="entry name" value="Ribonuclease H-like"/>
    <property type="match status" value="1"/>
</dbReference>
<dbReference type="Pfam" id="PF21762">
    <property type="entry name" value="DEDDh_C"/>
    <property type="match status" value="1"/>
</dbReference>
<dbReference type="STRING" id="1071382.H2AUL4"/>
<dbReference type="GO" id="GO:0005634">
    <property type="term" value="C:nucleus"/>
    <property type="evidence" value="ECO:0007669"/>
    <property type="project" value="TreeGrafter"/>
</dbReference>
<dbReference type="GO" id="GO:0005739">
    <property type="term" value="C:mitochondrion"/>
    <property type="evidence" value="ECO:0007669"/>
    <property type="project" value="EnsemblFungi"/>
</dbReference>
<dbReference type="HOGENOM" id="CLU_029052_0_0_1"/>
<dbReference type="PANTHER" id="PTHR28083">
    <property type="entry name" value="GOOD FOR FULL DBP5 ACTIVITY PROTEIN 2"/>
    <property type="match status" value="1"/>
</dbReference>